<keyword evidence="3" id="KW-0964">Secreted</keyword>
<dbReference type="AlphaFoldDB" id="A0A914Z1V2"/>
<name>A0A914Z1V2_9BILA</name>
<dbReference type="PANTHER" id="PTHR21700:SF114">
    <property type="entry name" value="TRANSTHYRETIN-LIKE FAMILY PROTEIN"/>
    <property type="match status" value="1"/>
</dbReference>
<dbReference type="InterPro" id="IPR001534">
    <property type="entry name" value="Transthyretin-like"/>
</dbReference>
<keyword evidence="6" id="KW-1185">Reference proteome</keyword>
<dbReference type="InterPro" id="IPR038479">
    <property type="entry name" value="Transthyretin-like_sf"/>
</dbReference>
<dbReference type="Proteomes" id="UP000887577">
    <property type="component" value="Unplaced"/>
</dbReference>
<proteinExistence type="inferred from homology"/>
<evidence type="ECO:0000256" key="1">
    <source>
        <dbReference type="ARBA" id="ARBA00004613"/>
    </source>
</evidence>
<comment type="similarity">
    <text evidence="2">Belongs to the nematode transthyretin-like family.</text>
</comment>
<evidence type="ECO:0000313" key="6">
    <source>
        <dbReference type="Proteomes" id="UP000887577"/>
    </source>
</evidence>
<dbReference type="Gene3D" id="2.60.40.3330">
    <property type="match status" value="2"/>
</dbReference>
<feature type="chain" id="PRO_5037480488" evidence="5">
    <location>
        <begin position="19"/>
        <end position="245"/>
    </location>
</feature>
<dbReference type="Pfam" id="PF01060">
    <property type="entry name" value="TTR-52"/>
    <property type="match status" value="2"/>
</dbReference>
<dbReference type="WBParaSite" id="PSU_v2.g4232.t1">
    <property type="protein sequence ID" value="PSU_v2.g4232.t1"/>
    <property type="gene ID" value="PSU_v2.g4232"/>
</dbReference>
<organism evidence="6 7">
    <name type="scientific">Panagrolaimus superbus</name>
    <dbReference type="NCBI Taxonomy" id="310955"/>
    <lineage>
        <taxon>Eukaryota</taxon>
        <taxon>Metazoa</taxon>
        <taxon>Ecdysozoa</taxon>
        <taxon>Nematoda</taxon>
        <taxon>Chromadorea</taxon>
        <taxon>Rhabditida</taxon>
        <taxon>Tylenchina</taxon>
        <taxon>Panagrolaimomorpha</taxon>
        <taxon>Panagrolaimoidea</taxon>
        <taxon>Panagrolaimidae</taxon>
        <taxon>Panagrolaimus</taxon>
    </lineage>
</organism>
<dbReference type="GO" id="GO:0009986">
    <property type="term" value="C:cell surface"/>
    <property type="evidence" value="ECO:0007669"/>
    <property type="project" value="InterPro"/>
</dbReference>
<reference evidence="7" key="1">
    <citation type="submission" date="2022-11" db="UniProtKB">
        <authorList>
            <consortium name="WormBaseParasite"/>
        </authorList>
    </citation>
    <scope>IDENTIFICATION</scope>
</reference>
<dbReference type="GO" id="GO:0005576">
    <property type="term" value="C:extracellular region"/>
    <property type="evidence" value="ECO:0007669"/>
    <property type="project" value="UniProtKB-SubCell"/>
</dbReference>
<sequence>MIGFKVFLFFAVLSAAFAFRRQSVAAQGRLMCGSMPAKGVLVKLFDEDDGPDPDDMLDSGYTDVDGRFNLSGDTVEFTNIDPELRVYHSCNNYVNKSQKMRTLIILLLAFLSMAYSSIIAEQHTGIQSYRVKGRLRCGDKPAAQVRVKLVDDDFGPDPDDDLDSGYTDDNGYFDLAGDTTELTTIDPHLKIYHDCDDGLIPCQRRWKFELPNHYITSGRTPKKVLDIGEWNLQAKMPDESHDCVH</sequence>
<evidence type="ECO:0000313" key="7">
    <source>
        <dbReference type="WBParaSite" id="PSU_v2.g4232.t1"/>
    </source>
</evidence>
<evidence type="ECO:0000256" key="5">
    <source>
        <dbReference type="SAM" id="SignalP"/>
    </source>
</evidence>
<accession>A0A914Z1V2</accession>
<comment type="subcellular location">
    <subcellularLocation>
        <location evidence="1">Secreted</location>
    </subcellularLocation>
</comment>
<protein>
    <submittedName>
        <fullName evidence="7">Uncharacterized protein</fullName>
    </submittedName>
</protein>
<dbReference type="PANTHER" id="PTHR21700">
    <property type="entry name" value="TRANSTHYRETIN-LIKE FAMILY PROTEIN-RELATED"/>
    <property type="match status" value="1"/>
</dbReference>
<keyword evidence="4 5" id="KW-0732">Signal</keyword>
<evidence type="ECO:0000256" key="2">
    <source>
        <dbReference type="ARBA" id="ARBA00010112"/>
    </source>
</evidence>
<evidence type="ECO:0000256" key="3">
    <source>
        <dbReference type="ARBA" id="ARBA00022525"/>
    </source>
</evidence>
<feature type="signal peptide" evidence="5">
    <location>
        <begin position="1"/>
        <end position="18"/>
    </location>
</feature>
<evidence type="ECO:0000256" key="4">
    <source>
        <dbReference type="ARBA" id="ARBA00022729"/>
    </source>
</evidence>